<name>A0A418DQH8_APHAT</name>
<dbReference type="Gene3D" id="1.20.58.340">
    <property type="entry name" value="Magnesium transport protein CorA, transmembrane region"/>
    <property type="match status" value="2"/>
</dbReference>
<evidence type="ECO:0000256" key="8">
    <source>
        <dbReference type="ARBA" id="ARBA00023136"/>
    </source>
</evidence>
<dbReference type="Gene3D" id="2.40.128.330">
    <property type="match status" value="1"/>
</dbReference>
<dbReference type="PANTHER" id="PTHR13890:SF0">
    <property type="entry name" value="MAGNESIUM TRANSPORTER MRS2 HOMOLOG, MITOCHONDRIAL"/>
    <property type="match status" value="1"/>
</dbReference>
<keyword evidence="8 9" id="KW-0472">Membrane</keyword>
<organism evidence="10 11">
    <name type="scientific">Aphanomyces astaci</name>
    <name type="common">Crayfish plague agent</name>
    <dbReference type="NCBI Taxonomy" id="112090"/>
    <lineage>
        <taxon>Eukaryota</taxon>
        <taxon>Sar</taxon>
        <taxon>Stramenopiles</taxon>
        <taxon>Oomycota</taxon>
        <taxon>Saprolegniomycetes</taxon>
        <taxon>Saprolegniales</taxon>
        <taxon>Verrucalvaceae</taxon>
        <taxon>Aphanomyces</taxon>
    </lineage>
</organism>
<keyword evidence="3 9" id="KW-0812">Transmembrane</keyword>
<dbReference type="InterPro" id="IPR039204">
    <property type="entry name" value="MRS2-like"/>
</dbReference>
<keyword evidence="6 9" id="KW-1133">Transmembrane helix</keyword>
<dbReference type="PANTHER" id="PTHR13890">
    <property type="entry name" value="RNA SPLICING PROTEIN MRS2, MITOCHONDRIAL"/>
    <property type="match status" value="1"/>
</dbReference>
<keyword evidence="2 9" id="KW-0813">Transport</keyword>
<feature type="transmembrane region" description="Helical" evidence="9">
    <location>
        <begin position="402"/>
        <end position="422"/>
    </location>
</feature>
<keyword evidence="9" id="KW-0496">Mitochondrion</keyword>
<dbReference type="Proteomes" id="UP000285712">
    <property type="component" value="Unassembled WGS sequence"/>
</dbReference>
<evidence type="ECO:0000256" key="6">
    <source>
        <dbReference type="ARBA" id="ARBA00022989"/>
    </source>
</evidence>
<reference evidence="10 11" key="1">
    <citation type="submission" date="2018-08" db="EMBL/GenBank/DDBJ databases">
        <title>Aphanomyces genome sequencing and annotation.</title>
        <authorList>
            <person name="Minardi D."/>
            <person name="Oidtmann B."/>
            <person name="Van Der Giezen M."/>
            <person name="Studholme D.J."/>
        </authorList>
    </citation>
    <scope>NUCLEOTIDE SEQUENCE [LARGE SCALE GENOMIC DNA]</scope>
    <source>
        <strain evidence="10 11">Sv</strain>
    </source>
</reference>
<evidence type="ECO:0000313" key="10">
    <source>
        <dbReference type="EMBL" id="RHY98296.1"/>
    </source>
</evidence>
<evidence type="ECO:0000256" key="1">
    <source>
        <dbReference type="ARBA" id="ARBA00004141"/>
    </source>
</evidence>
<accession>A0A418DQH8</accession>
<comment type="subcellular location">
    <subcellularLocation>
        <location evidence="1">Membrane</location>
        <topology evidence="1">Multi-pass membrane protein</topology>
    </subcellularLocation>
    <subcellularLocation>
        <location evidence="9">Mitochondrion inner membrane</location>
        <topology evidence="9">Multi-pass membrane protein</topology>
    </subcellularLocation>
</comment>
<protein>
    <recommendedName>
        <fullName evidence="9">Magnesium transporter</fullName>
    </recommendedName>
</protein>
<keyword evidence="4 9" id="KW-0460">Magnesium</keyword>
<dbReference type="AlphaFoldDB" id="A0A418DQH8"/>
<dbReference type="CDD" id="cd12823">
    <property type="entry name" value="Mrs2_Mfm1p-like"/>
    <property type="match status" value="1"/>
</dbReference>
<dbReference type="EMBL" id="QUTG01001934">
    <property type="protein sequence ID" value="RHY98296.1"/>
    <property type="molecule type" value="Genomic_DNA"/>
</dbReference>
<feature type="transmembrane region" description="Helical" evidence="9">
    <location>
        <begin position="364"/>
        <end position="390"/>
    </location>
</feature>
<keyword evidence="5" id="KW-0809">Transit peptide</keyword>
<evidence type="ECO:0000256" key="2">
    <source>
        <dbReference type="ARBA" id="ARBA00022448"/>
    </source>
</evidence>
<dbReference type="Pfam" id="PF22099">
    <property type="entry name" value="MRS2-like"/>
    <property type="match status" value="1"/>
</dbReference>
<evidence type="ECO:0000256" key="7">
    <source>
        <dbReference type="ARBA" id="ARBA00023065"/>
    </source>
</evidence>
<comment type="caution">
    <text evidence="10">The sequence shown here is derived from an EMBL/GenBank/DDBJ whole genome shotgun (WGS) entry which is preliminary data.</text>
</comment>
<gene>
    <name evidence="10" type="ORF">DYB35_006751</name>
</gene>
<dbReference type="SUPFAM" id="SSF144083">
    <property type="entry name" value="Magnesium transport protein CorA, transmembrane region"/>
    <property type="match status" value="1"/>
</dbReference>
<dbReference type="GO" id="GO:0015095">
    <property type="term" value="F:magnesium ion transmembrane transporter activity"/>
    <property type="evidence" value="ECO:0007669"/>
    <property type="project" value="TreeGrafter"/>
</dbReference>
<dbReference type="InterPro" id="IPR045863">
    <property type="entry name" value="CorA_TM1_TM2"/>
</dbReference>
<dbReference type="VEuPathDB" id="FungiDB:H257_02133"/>
<keyword evidence="7 9" id="KW-0406">Ion transport</keyword>
<evidence type="ECO:0000256" key="3">
    <source>
        <dbReference type="ARBA" id="ARBA00022692"/>
    </source>
</evidence>
<keyword evidence="9" id="KW-0999">Mitochondrion inner membrane</keyword>
<dbReference type="GO" id="GO:0005743">
    <property type="term" value="C:mitochondrial inner membrane"/>
    <property type="evidence" value="ECO:0007669"/>
    <property type="project" value="UniProtKB-SubCell"/>
</dbReference>
<sequence>MATGGLGSGGATTHVESLMHNDMLVSKDGEILGMTSVAAGGKRLALRFDSAGNSDFHDVSRQEVLTMIQTCADSMAIPVHVYAIVSMSVLNFFASGEQARSPSVHLRRRWKQPRVPPLPYAPRTRRPHRYSGPSCMLNRSLNLNLQAVHMRDLRKLDNMFSTSNEPSITVRQQAILVNCDPVRAVITRDCCLVFLPDGADSLVYHLKTNMQQHLAEATAFEFAYESIAHIFTAVEAILATICRLFSAECDRIVPKGRLALDKMTKDDSMLSELENLRSIKNEMSALESRVGGMRRLLMAFLENEEDLHMMYLTKPALVHDLFSFDTEDAESFLEVYLQVCSLMANNILNTESIVMLKLDSKRNFLLSVDLSLTLMGTVLALPTFIVGGFGMNLNSTVQETAYLFWVIFGVCIALIVVGFVYAQQYLKKQGINMSWKY</sequence>
<proteinExistence type="inferred from homology"/>
<comment type="similarity">
    <text evidence="9">Belongs to the CorA metal ion transporter (MIT) (TC 1.A.35) family.</text>
</comment>
<evidence type="ECO:0000256" key="4">
    <source>
        <dbReference type="ARBA" id="ARBA00022842"/>
    </source>
</evidence>
<evidence type="ECO:0000313" key="11">
    <source>
        <dbReference type="Proteomes" id="UP000285712"/>
    </source>
</evidence>
<evidence type="ECO:0000256" key="9">
    <source>
        <dbReference type="RuleBase" id="RU366042"/>
    </source>
</evidence>
<evidence type="ECO:0000256" key="5">
    <source>
        <dbReference type="ARBA" id="ARBA00022946"/>
    </source>
</evidence>